<dbReference type="InterPro" id="IPR000001">
    <property type="entry name" value="Kringle"/>
</dbReference>
<dbReference type="InterPro" id="IPR038178">
    <property type="entry name" value="Kringle_sf"/>
</dbReference>
<keyword evidence="1 3" id="KW-0420">Kringle</keyword>
<dbReference type="PROSITE" id="PS00021">
    <property type="entry name" value="KRINGLE_1"/>
    <property type="match status" value="1"/>
</dbReference>
<reference evidence="6" key="1">
    <citation type="submission" date="2022-11" db="UniProtKB">
        <authorList>
            <consortium name="WormBaseParasite"/>
        </authorList>
    </citation>
    <scope>IDENTIFICATION</scope>
</reference>
<dbReference type="Pfam" id="PF00051">
    <property type="entry name" value="Kringle"/>
    <property type="match status" value="1"/>
</dbReference>
<dbReference type="Proteomes" id="UP000887577">
    <property type="component" value="Unplaced"/>
</dbReference>
<comment type="caution">
    <text evidence="3">Lacks conserved residue(s) required for the propagation of feature annotation.</text>
</comment>
<proteinExistence type="predicted"/>
<name>A0A914XUC1_9BILA</name>
<protein>
    <submittedName>
        <fullName evidence="6">Kringle domain-containing protein</fullName>
    </submittedName>
</protein>
<dbReference type="SMART" id="SM00130">
    <property type="entry name" value="KR"/>
    <property type="match status" value="1"/>
</dbReference>
<feature type="domain" description="Kringle" evidence="4">
    <location>
        <begin position="26"/>
        <end position="124"/>
    </location>
</feature>
<evidence type="ECO:0000259" key="4">
    <source>
        <dbReference type="PROSITE" id="PS50070"/>
    </source>
</evidence>
<dbReference type="WBParaSite" id="PSU_v2.g10564.t1">
    <property type="protein sequence ID" value="PSU_v2.g10564.t1"/>
    <property type="gene ID" value="PSU_v2.g10564"/>
</dbReference>
<dbReference type="InterPro" id="IPR018056">
    <property type="entry name" value="Kringle_CS"/>
</dbReference>
<evidence type="ECO:0000256" key="1">
    <source>
        <dbReference type="ARBA" id="ARBA00022572"/>
    </source>
</evidence>
<organism evidence="5 6">
    <name type="scientific">Panagrolaimus superbus</name>
    <dbReference type="NCBI Taxonomy" id="310955"/>
    <lineage>
        <taxon>Eukaryota</taxon>
        <taxon>Metazoa</taxon>
        <taxon>Ecdysozoa</taxon>
        <taxon>Nematoda</taxon>
        <taxon>Chromadorea</taxon>
        <taxon>Rhabditida</taxon>
        <taxon>Tylenchina</taxon>
        <taxon>Panagrolaimomorpha</taxon>
        <taxon>Panagrolaimoidea</taxon>
        <taxon>Panagrolaimidae</taxon>
        <taxon>Panagrolaimus</taxon>
    </lineage>
</organism>
<accession>A0A914XUC1</accession>
<evidence type="ECO:0000256" key="3">
    <source>
        <dbReference type="PROSITE-ProRule" id="PRU00121"/>
    </source>
</evidence>
<keyword evidence="2" id="KW-1015">Disulfide bond</keyword>
<sequence>MLASCGESLEDFRISCIPAEESFEWYRGIKSTTFNGTKCLRWDEIDFIGTKFSKFLDFLQNLFESQTFGIHSHENFCRNPDGWAAGPWCYIKGGEIPERQPCFLQCKESEEEDFQIAPENLNPCLKYCSNFIALLPMKNRPKWISQYLIQKTEFSNSQHCYIDGNRANYFGPWTFAPSPSDK</sequence>
<dbReference type="PROSITE" id="PS50070">
    <property type="entry name" value="KRINGLE_2"/>
    <property type="match status" value="1"/>
</dbReference>
<dbReference type="SUPFAM" id="SSF57440">
    <property type="entry name" value="Kringle-like"/>
    <property type="match status" value="1"/>
</dbReference>
<keyword evidence="5" id="KW-1185">Reference proteome</keyword>
<evidence type="ECO:0000256" key="2">
    <source>
        <dbReference type="ARBA" id="ARBA00023157"/>
    </source>
</evidence>
<evidence type="ECO:0000313" key="6">
    <source>
        <dbReference type="WBParaSite" id="PSU_v2.g10564.t1"/>
    </source>
</evidence>
<evidence type="ECO:0000313" key="5">
    <source>
        <dbReference type="Proteomes" id="UP000887577"/>
    </source>
</evidence>
<dbReference type="InterPro" id="IPR013806">
    <property type="entry name" value="Kringle-like"/>
</dbReference>
<dbReference type="AlphaFoldDB" id="A0A914XUC1"/>
<dbReference type="Gene3D" id="2.40.20.10">
    <property type="entry name" value="Plasminogen Kringle 4"/>
    <property type="match status" value="1"/>
</dbReference>